<gene>
    <name evidence="3" type="ORF">MSAN_01143600</name>
</gene>
<dbReference type="Proteomes" id="UP000623467">
    <property type="component" value="Unassembled WGS sequence"/>
</dbReference>
<dbReference type="GO" id="GO:0007030">
    <property type="term" value="P:Golgi organization"/>
    <property type="evidence" value="ECO:0007669"/>
    <property type="project" value="TreeGrafter"/>
</dbReference>
<dbReference type="GO" id="GO:0043161">
    <property type="term" value="P:proteasome-mediated ubiquitin-dependent protein catabolic process"/>
    <property type="evidence" value="ECO:0007669"/>
    <property type="project" value="TreeGrafter"/>
</dbReference>
<feature type="region of interest" description="Disordered" evidence="1">
    <location>
        <begin position="246"/>
        <end position="268"/>
    </location>
</feature>
<organism evidence="3 4">
    <name type="scientific">Mycena sanguinolenta</name>
    <dbReference type="NCBI Taxonomy" id="230812"/>
    <lineage>
        <taxon>Eukaryota</taxon>
        <taxon>Fungi</taxon>
        <taxon>Dikarya</taxon>
        <taxon>Basidiomycota</taxon>
        <taxon>Agaricomycotina</taxon>
        <taxon>Agaricomycetes</taxon>
        <taxon>Agaricomycetidae</taxon>
        <taxon>Agaricales</taxon>
        <taxon>Marasmiineae</taxon>
        <taxon>Mycenaceae</taxon>
        <taxon>Mycena</taxon>
    </lineage>
</organism>
<dbReference type="OrthoDB" id="25887at2759"/>
<evidence type="ECO:0000313" key="3">
    <source>
        <dbReference type="EMBL" id="KAF7361118.1"/>
    </source>
</evidence>
<dbReference type="PANTHER" id="PTHR23333:SF20">
    <property type="entry name" value="NSFL1 COFACTOR P47"/>
    <property type="match status" value="1"/>
</dbReference>
<name>A0A8H6YJR0_9AGAR</name>
<dbReference type="PROSITE" id="PS51399">
    <property type="entry name" value="SEP"/>
    <property type="match status" value="1"/>
</dbReference>
<feature type="compositionally biased region" description="Acidic residues" evidence="1">
    <location>
        <begin position="35"/>
        <end position="51"/>
    </location>
</feature>
<feature type="region of interest" description="Disordered" evidence="1">
    <location>
        <begin position="287"/>
        <end position="306"/>
    </location>
</feature>
<feature type="compositionally biased region" description="Low complexity" evidence="1">
    <location>
        <begin position="252"/>
        <end position="268"/>
    </location>
</feature>
<dbReference type="AlphaFoldDB" id="A0A8H6YJR0"/>
<dbReference type="FunFam" id="3.30.420.210:FF:000002">
    <property type="entry name" value="UBX domain-containing protein 1"/>
    <property type="match status" value="1"/>
</dbReference>
<keyword evidence="4" id="KW-1185">Reference proteome</keyword>
<dbReference type="GO" id="GO:0031468">
    <property type="term" value="P:nuclear membrane reassembly"/>
    <property type="evidence" value="ECO:0007669"/>
    <property type="project" value="TreeGrafter"/>
</dbReference>
<feature type="region of interest" description="Disordered" evidence="1">
    <location>
        <begin position="1"/>
        <end position="90"/>
    </location>
</feature>
<dbReference type="Pfam" id="PF08059">
    <property type="entry name" value="SEP"/>
    <property type="match status" value="1"/>
</dbReference>
<accession>A0A8H6YJR0</accession>
<feature type="compositionally biased region" description="Low complexity" evidence="1">
    <location>
        <begin position="287"/>
        <end position="302"/>
    </location>
</feature>
<dbReference type="GO" id="GO:0061025">
    <property type="term" value="P:membrane fusion"/>
    <property type="evidence" value="ECO:0007669"/>
    <property type="project" value="TreeGrafter"/>
</dbReference>
<dbReference type="Gene3D" id="3.10.20.90">
    <property type="entry name" value="Phosphatidylinositol 3-kinase Catalytic Subunit, Chain A, domain 1"/>
    <property type="match status" value="1"/>
</dbReference>
<dbReference type="GO" id="GO:0005634">
    <property type="term" value="C:nucleus"/>
    <property type="evidence" value="ECO:0007669"/>
    <property type="project" value="TreeGrafter"/>
</dbReference>
<dbReference type="InterPro" id="IPR012989">
    <property type="entry name" value="SEP_domain"/>
</dbReference>
<dbReference type="GO" id="GO:0043130">
    <property type="term" value="F:ubiquitin binding"/>
    <property type="evidence" value="ECO:0007669"/>
    <property type="project" value="TreeGrafter"/>
</dbReference>
<feature type="compositionally biased region" description="Basic and acidic residues" evidence="1">
    <location>
        <begin position="75"/>
        <end position="86"/>
    </location>
</feature>
<feature type="domain" description="SEP" evidence="2">
    <location>
        <begin position="175"/>
        <end position="240"/>
    </location>
</feature>
<dbReference type="GO" id="GO:0000045">
    <property type="term" value="P:autophagosome assembly"/>
    <property type="evidence" value="ECO:0007669"/>
    <property type="project" value="TreeGrafter"/>
</dbReference>
<dbReference type="SUPFAM" id="SSF102848">
    <property type="entry name" value="NSFL1 (p97 ATPase) cofactor p47, SEP domain"/>
    <property type="match status" value="1"/>
</dbReference>
<dbReference type="EMBL" id="JACAZH010000008">
    <property type="protein sequence ID" value="KAF7361118.1"/>
    <property type="molecule type" value="Genomic_DNA"/>
</dbReference>
<protein>
    <submittedName>
        <fullName evidence="3">SEP-domain-containing protein</fullName>
    </submittedName>
</protein>
<dbReference type="PANTHER" id="PTHR23333">
    <property type="entry name" value="UBX DOMAIN CONTAINING PROTEIN"/>
    <property type="match status" value="1"/>
</dbReference>
<dbReference type="Gene3D" id="3.30.420.210">
    <property type="entry name" value="SEP domain"/>
    <property type="match status" value="1"/>
</dbReference>
<dbReference type="InterPro" id="IPR036241">
    <property type="entry name" value="NSFL1C_SEP_dom_sf"/>
</dbReference>
<evidence type="ECO:0000313" key="4">
    <source>
        <dbReference type="Proteomes" id="UP000623467"/>
    </source>
</evidence>
<proteinExistence type="predicted"/>
<evidence type="ECO:0000259" key="2">
    <source>
        <dbReference type="PROSITE" id="PS51399"/>
    </source>
</evidence>
<dbReference type="GO" id="GO:0005829">
    <property type="term" value="C:cytosol"/>
    <property type="evidence" value="ECO:0007669"/>
    <property type="project" value="TreeGrafter"/>
</dbReference>
<reference evidence="3" key="1">
    <citation type="submission" date="2020-05" db="EMBL/GenBank/DDBJ databases">
        <title>Mycena genomes resolve the evolution of fungal bioluminescence.</title>
        <authorList>
            <person name="Tsai I.J."/>
        </authorList>
    </citation>
    <scope>NUCLEOTIDE SEQUENCE</scope>
    <source>
        <strain evidence="3">160909Yilan</strain>
    </source>
</reference>
<feature type="compositionally biased region" description="Low complexity" evidence="1">
    <location>
        <begin position="1"/>
        <end position="11"/>
    </location>
</feature>
<comment type="caution">
    <text evidence="3">The sequence shown here is derived from an EMBL/GenBank/DDBJ whole genome shotgun (WGS) entry which is preliminary data.</text>
</comment>
<evidence type="ECO:0000256" key="1">
    <source>
        <dbReference type="SAM" id="MobiDB-lite"/>
    </source>
</evidence>
<dbReference type="SMART" id="SM00553">
    <property type="entry name" value="SEP"/>
    <property type="match status" value="1"/>
</dbReference>
<sequence length="413" mass="43127">MSASSSSRNSALRTGPRIASLRDIAPAPAHSGSSDEGDSSDDEEDGEGEGEGEAREVWFAGGERSGISVENPDAPSRRNRERERAAVRAPAGAPEMVRDLLRRAAECVFSFPSHFSPTLPNSLTGAAPLLPDPASSSEFTIFSGGGHTLGSDDIPSTFVPDPNAVPEVRPSRPPPVRRLLTLWREGVTIEDGPLMRYDDPANAEVLKALNEGLAPPSLLNVAPGQPVHMLVADRMRETYVPPRTAWEGGVRLGDASSSSSTSSAAGDASLATGAGVSATASSAGSGAQAQAQQGTGQAAGAGPKLDETQPVVQVQVRLADGGRSMSLFLPLPSSPALRFRNTPTHAHTQPPRAPQPHPHCRGPARVYRCECPPPRPPTYTLHTTFPTRELALEQPIGAGRDGLGGSVVVQRGA</sequence>